<sequence length="102" mass="11731">MSSNVITNHDRYEEMRMVIWIERQSGFSLSWESWSGSSHFLTLTCSLKLNDLSLDFLIAIFAMETYSSIYVKESAIDCSSNDSLTCHCDLQNDSERTKKIAF</sequence>
<evidence type="ECO:0000313" key="2">
    <source>
        <dbReference type="Proteomes" id="UP001626550"/>
    </source>
</evidence>
<reference evidence="1 2" key="1">
    <citation type="submission" date="2024-11" db="EMBL/GenBank/DDBJ databases">
        <title>Adaptive evolution of stress response genes in parasites aligns with host niche diversity.</title>
        <authorList>
            <person name="Hahn C."/>
            <person name="Resl P."/>
        </authorList>
    </citation>
    <scope>NUCLEOTIDE SEQUENCE [LARGE SCALE GENOMIC DNA]</scope>
    <source>
        <strain evidence="1">EGGRZ-B1_66</strain>
        <tissue evidence="1">Body</tissue>
    </source>
</reference>
<keyword evidence="2" id="KW-1185">Reference proteome</keyword>
<evidence type="ECO:0000313" key="1">
    <source>
        <dbReference type="EMBL" id="KAL3311340.1"/>
    </source>
</evidence>
<protein>
    <submittedName>
        <fullName evidence="1">Uncharacterized protein</fullName>
    </submittedName>
</protein>
<dbReference type="AlphaFoldDB" id="A0ABD2PV54"/>
<name>A0ABD2PV54_9PLAT</name>
<organism evidence="1 2">
    <name type="scientific">Cichlidogyrus casuarinus</name>
    <dbReference type="NCBI Taxonomy" id="1844966"/>
    <lineage>
        <taxon>Eukaryota</taxon>
        <taxon>Metazoa</taxon>
        <taxon>Spiralia</taxon>
        <taxon>Lophotrochozoa</taxon>
        <taxon>Platyhelminthes</taxon>
        <taxon>Monogenea</taxon>
        <taxon>Monopisthocotylea</taxon>
        <taxon>Dactylogyridea</taxon>
        <taxon>Ancyrocephalidae</taxon>
        <taxon>Cichlidogyrus</taxon>
    </lineage>
</organism>
<comment type="caution">
    <text evidence="1">The sequence shown here is derived from an EMBL/GenBank/DDBJ whole genome shotgun (WGS) entry which is preliminary data.</text>
</comment>
<proteinExistence type="predicted"/>
<dbReference type="Proteomes" id="UP001626550">
    <property type="component" value="Unassembled WGS sequence"/>
</dbReference>
<gene>
    <name evidence="1" type="ORF">Ciccas_010080</name>
</gene>
<dbReference type="EMBL" id="JBJKFK010002285">
    <property type="protein sequence ID" value="KAL3311340.1"/>
    <property type="molecule type" value="Genomic_DNA"/>
</dbReference>
<accession>A0ABD2PV54</accession>